<gene>
    <name evidence="8" type="ORF">RchiOBHm_Chr6g0250981</name>
</gene>
<keyword evidence="3" id="KW-0677">Repeat</keyword>
<dbReference type="Pfam" id="PF23282">
    <property type="entry name" value="WHD_ROQ1"/>
    <property type="match status" value="1"/>
</dbReference>
<dbReference type="SUPFAM" id="SSF52200">
    <property type="entry name" value="Toll/Interleukin receptor TIR domain"/>
    <property type="match status" value="1"/>
</dbReference>
<dbReference type="PRINTS" id="PR00364">
    <property type="entry name" value="DISEASERSIST"/>
</dbReference>
<evidence type="ECO:0000256" key="4">
    <source>
        <dbReference type="ARBA" id="ARBA00022801"/>
    </source>
</evidence>
<dbReference type="Gene3D" id="3.40.50.10140">
    <property type="entry name" value="Toll/interleukin-1 receptor homology (TIR) domain"/>
    <property type="match status" value="1"/>
</dbReference>
<dbReference type="Proteomes" id="UP000238479">
    <property type="component" value="Chromosome 6"/>
</dbReference>
<evidence type="ECO:0000313" key="8">
    <source>
        <dbReference type="EMBL" id="PRQ22499.1"/>
    </source>
</evidence>
<accession>A0A2P6PKQ9</accession>
<dbReference type="PANTHER" id="PTHR11017:SF527">
    <property type="entry name" value="TMV RESISTANCE PROTEIN N-LIKE"/>
    <property type="match status" value="1"/>
</dbReference>
<keyword evidence="2" id="KW-0433">Leucine-rich repeat</keyword>
<evidence type="ECO:0000313" key="9">
    <source>
        <dbReference type="Proteomes" id="UP000238479"/>
    </source>
</evidence>
<dbReference type="InterPro" id="IPR058192">
    <property type="entry name" value="WHD_ROQ1-like"/>
</dbReference>
<keyword evidence="5" id="KW-0520">NAD</keyword>
<dbReference type="InterPro" id="IPR027417">
    <property type="entry name" value="P-loop_NTPase"/>
</dbReference>
<dbReference type="GO" id="GO:0006952">
    <property type="term" value="P:defense response"/>
    <property type="evidence" value="ECO:0007669"/>
    <property type="project" value="InterPro"/>
</dbReference>
<dbReference type="SUPFAM" id="SSF52540">
    <property type="entry name" value="P-loop containing nucleoside triphosphate hydrolases"/>
    <property type="match status" value="1"/>
</dbReference>
<sequence>MASSNHGESSSVASDPEWRYDVFLSFRGETRLGFTAHLHEKLLDQGISKVFLDEEELRIGKPISDLFSAIEQSRLAIVVISQNYASSTWCLRELSKILECMEARGAVLPIFYSVEPSDVGKQLGTFKQAFAELEGRFLDDNEKVVQWRAALRKVTEIKGWTSKDRSEPVLIKEIVEEVRDKVRPVLLEPAEKLVGIESRLEQLDSHLDTGSNNVCLIGICGLGGIGKTTLAETAYRRICTEFEASSFLERVRVDDLANLKRKLCMNLMNRDIRDWNMHEEERLRHFLLRTKVLLILDDVDHINQLRKLCGDPKWFHPGSRIIITTRDERLLIACGIERIYKMQGLNDDDALRLFSWEAFGRDFPHGDYMHLSKRFVNYANGLPLALKVLGSLLHGSDQESWHGELRKLNGSFNGEIMDILKISYEGLNQQQKSIFLDIACFFRGMYKDRVLQILANCFDLGIDIDILIKRSLISISDNMVCMHDLLQKMGQSIVRQQSQDPGGRSRLWLYKDIIHVLRNNTGTAAISGIVQELPESKWEVCHPEAFSNMLNLKLLKLHNVHPSKDLRCVPQSLQFIEWRGYSLTNLPPDFEPDKLVELTMCHSSIKQLWNGIKNFDMLRVMNLSHSKDLTRTPDFTKIQNLERLDLEGCESLEEFHPSIGVLKKLKFLNLKDCKSLVSLPDKFEIAILEILILSGCSKVRKIPEFDGCMDLVLELSLDGTAIESIPSSIEHLSSLSSLNLRDCINLKSLPSTIGSLKVLKSLDVSGCSKLAEFPQSLGKLELLEKIDVSRTAIREWSSSIVLPKNLKSLLFCGKKWSSQQPWYMSLYYRLFPMSLYYRLFPMKSSILPPLSGLSSLRELDLSNRNLWDGALPSDIGCLSSLLSLNLSGNNFISLPGSISQLPKLENLYLSRCSKLQQLPVLSSDKNLELTADGCSSLNEMQYPLNLAGLNCSCFNFINCFGMVIQSNDVITFTMLQRYLTVPGDRFEIVIPGSQIPQLFSHQRVGSSVSVDLTPDWNDSKWMGYALCAVFEVFSSGWELSCVLEVNGKEEYPAPLLSTDVQPVSDHLWLFYVSRDISFGTEWQNSCNQLVFSFRNSGPSMVKKCGVRLVYEQDVEEYKRLVTRSS</sequence>
<proteinExistence type="predicted"/>
<dbReference type="SMART" id="SM00255">
    <property type="entry name" value="TIR"/>
    <property type="match status" value="1"/>
</dbReference>
<dbReference type="Pfam" id="PF01582">
    <property type="entry name" value="TIR"/>
    <property type="match status" value="1"/>
</dbReference>
<dbReference type="GO" id="GO:0007165">
    <property type="term" value="P:signal transduction"/>
    <property type="evidence" value="ECO:0007669"/>
    <property type="project" value="InterPro"/>
</dbReference>
<feature type="domain" description="TIR" evidence="7">
    <location>
        <begin position="18"/>
        <end position="182"/>
    </location>
</feature>
<reference evidence="8 9" key="1">
    <citation type="journal article" date="2018" name="Nat. Genet.">
        <title>The Rosa genome provides new insights in the design of modern roses.</title>
        <authorList>
            <person name="Bendahmane M."/>
        </authorList>
    </citation>
    <scope>NUCLEOTIDE SEQUENCE [LARGE SCALE GENOMIC DNA]</scope>
    <source>
        <strain evidence="9">cv. Old Blush</strain>
    </source>
</reference>
<dbReference type="InterPro" id="IPR000157">
    <property type="entry name" value="TIR_dom"/>
</dbReference>
<comment type="catalytic activity">
    <reaction evidence="6">
        <text>NAD(+) + H2O = ADP-D-ribose + nicotinamide + H(+)</text>
        <dbReference type="Rhea" id="RHEA:16301"/>
        <dbReference type="ChEBI" id="CHEBI:15377"/>
        <dbReference type="ChEBI" id="CHEBI:15378"/>
        <dbReference type="ChEBI" id="CHEBI:17154"/>
        <dbReference type="ChEBI" id="CHEBI:57540"/>
        <dbReference type="ChEBI" id="CHEBI:57967"/>
        <dbReference type="EC" id="3.2.2.6"/>
    </reaction>
    <physiologicalReaction direction="left-to-right" evidence="6">
        <dbReference type="Rhea" id="RHEA:16302"/>
    </physiologicalReaction>
</comment>
<dbReference type="OrthoDB" id="1165133at2759"/>
<evidence type="ECO:0000256" key="5">
    <source>
        <dbReference type="ARBA" id="ARBA00023027"/>
    </source>
</evidence>
<organism evidence="8 9">
    <name type="scientific">Rosa chinensis</name>
    <name type="common">China rose</name>
    <dbReference type="NCBI Taxonomy" id="74649"/>
    <lineage>
        <taxon>Eukaryota</taxon>
        <taxon>Viridiplantae</taxon>
        <taxon>Streptophyta</taxon>
        <taxon>Embryophyta</taxon>
        <taxon>Tracheophyta</taxon>
        <taxon>Spermatophyta</taxon>
        <taxon>Magnoliopsida</taxon>
        <taxon>eudicotyledons</taxon>
        <taxon>Gunneridae</taxon>
        <taxon>Pentapetalae</taxon>
        <taxon>rosids</taxon>
        <taxon>fabids</taxon>
        <taxon>Rosales</taxon>
        <taxon>Rosaceae</taxon>
        <taxon>Rosoideae</taxon>
        <taxon>Rosoideae incertae sedis</taxon>
        <taxon>Rosa</taxon>
    </lineage>
</organism>
<dbReference type="FunFam" id="1.10.8.430:FF:000002">
    <property type="entry name" value="Disease resistance protein (TIR-NBS-LRR class)"/>
    <property type="match status" value="1"/>
</dbReference>
<dbReference type="Gene3D" id="3.40.50.300">
    <property type="entry name" value="P-loop containing nucleotide triphosphate hydrolases"/>
    <property type="match status" value="1"/>
</dbReference>
<dbReference type="InterPro" id="IPR032675">
    <property type="entry name" value="LRR_dom_sf"/>
</dbReference>
<dbReference type="PROSITE" id="PS50104">
    <property type="entry name" value="TIR"/>
    <property type="match status" value="1"/>
</dbReference>
<name>A0A2P6PKQ9_ROSCH</name>
<dbReference type="GO" id="GO:0043531">
    <property type="term" value="F:ADP binding"/>
    <property type="evidence" value="ECO:0007669"/>
    <property type="project" value="InterPro"/>
</dbReference>
<dbReference type="InterPro" id="IPR042197">
    <property type="entry name" value="Apaf_helical"/>
</dbReference>
<dbReference type="InterPro" id="IPR045344">
    <property type="entry name" value="C-JID"/>
</dbReference>
<dbReference type="Gene3D" id="1.10.8.430">
    <property type="entry name" value="Helical domain of apoptotic protease-activating factors"/>
    <property type="match status" value="1"/>
</dbReference>
<dbReference type="EMBL" id="PDCK01000044">
    <property type="protein sequence ID" value="PRQ22499.1"/>
    <property type="molecule type" value="Genomic_DNA"/>
</dbReference>
<keyword evidence="8" id="KW-0675">Receptor</keyword>
<dbReference type="OMA" id="TSQMNEM"/>
<dbReference type="PROSITE" id="PS51450">
    <property type="entry name" value="LRR"/>
    <property type="match status" value="1"/>
</dbReference>
<evidence type="ECO:0000259" key="7">
    <source>
        <dbReference type="PROSITE" id="PS50104"/>
    </source>
</evidence>
<dbReference type="Pfam" id="PF07725">
    <property type="entry name" value="LRR_3"/>
    <property type="match status" value="1"/>
</dbReference>
<protein>
    <recommendedName>
        <fullName evidence="1">ADP-ribosyl cyclase/cyclic ADP-ribose hydrolase</fullName>
        <ecNumber evidence="1">3.2.2.6</ecNumber>
    </recommendedName>
</protein>
<evidence type="ECO:0000256" key="1">
    <source>
        <dbReference type="ARBA" id="ARBA00011982"/>
    </source>
</evidence>
<keyword evidence="9" id="KW-1185">Reference proteome</keyword>
<evidence type="ECO:0000256" key="6">
    <source>
        <dbReference type="ARBA" id="ARBA00047304"/>
    </source>
</evidence>
<comment type="caution">
    <text evidence="8">The sequence shown here is derived from an EMBL/GenBank/DDBJ whole genome shotgun (WGS) entry which is preliminary data.</text>
</comment>
<dbReference type="InterPro" id="IPR002182">
    <property type="entry name" value="NB-ARC"/>
</dbReference>
<dbReference type="Gramene" id="PRQ22499">
    <property type="protein sequence ID" value="PRQ22499"/>
    <property type="gene ID" value="RchiOBHm_Chr6g0250981"/>
</dbReference>
<dbReference type="EC" id="3.2.2.6" evidence="1"/>
<dbReference type="Pfam" id="PF20160">
    <property type="entry name" value="C-JID"/>
    <property type="match status" value="1"/>
</dbReference>
<evidence type="ECO:0000256" key="3">
    <source>
        <dbReference type="ARBA" id="ARBA00022737"/>
    </source>
</evidence>
<dbReference type="FunFam" id="3.40.50.10140:FF:000007">
    <property type="entry name" value="Disease resistance protein (TIR-NBS-LRR class)"/>
    <property type="match status" value="1"/>
</dbReference>
<dbReference type="GO" id="GO:0061809">
    <property type="term" value="F:NAD+ nucleosidase activity, cyclic ADP-ribose generating"/>
    <property type="evidence" value="ECO:0007669"/>
    <property type="project" value="UniProtKB-EC"/>
</dbReference>
<dbReference type="AlphaFoldDB" id="A0A2P6PKQ9"/>
<dbReference type="Gene3D" id="3.80.10.10">
    <property type="entry name" value="Ribonuclease Inhibitor"/>
    <property type="match status" value="2"/>
</dbReference>
<keyword evidence="4 8" id="KW-0378">Hydrolase</keyword>
<dbReference type="Pfam" id="PF00931">
    <property type="entry name" value="NB-ARC"/>
    <property type="match status" value="1"/>
</dbReference>
<dbReference type="InterPro" id="IPR044974">
    <property type="entry name" value="Disease_R_plants"/>
</dbReference>
<evidence type="ECO:0000256" key="2">
    <source>
        <dbReference type="ARBA" id="ARBA00022614"/>
    </source>
</evidence>
<dbReference type="InterPro" id="IPR035897">
    <property type="entry name" value="Toll_tir_struct_dom_sf"/>
</dbReference>
<dbReference type="InterPro" id="IPR011713">
    <property type="entry name" value="Leu-rich_rpt_3"/>
</dbReference>
<dbReference type="PANTHER" id="PTHR11017">
    <property type="entry name" value="LEUCINE-RICH REPEAT-CONTAINING PROTEIN"/>
    <property type="match status" value="1"/>
</dbReference>
<dbReference type="SUPFAM" id="SSF52058">
    <property type="entry name" value="L domain-like"/>
    <property type="match status" value="2"/>
</dbReference>
<dbReference type="InterPro" id="IPR001611">
    <property type="entry name" value="Leu-rich_rpt"/>
</dbReference>